<dbReference type="SUPFAM" id="SSF53098">
    <property type="entry name" value="Ribonuclease H-like"/>
    <property type="match status" value="1"/>
</dbReference>
<dbReference type="Pfam" id="PF20600">
    <property type="entry name" value="ExoX-like_C"/>
    <property type="match status" value="1"/>
</dbReference>
<dbReference type="PANTHER" id="PTHR30231:SF4">
    <property type="entry name" value="PROTEIN NEN2"/>
    <property type="match status" value="1"/>
</dbReference>
<protein>
    <submittedName>
        <fullName evidence="5">3'-5' exonuclease</fullName>
    </submittedName>
</protein>
<keyword evidence="6" id="KW-1185">Reference proteome</keyword>
<dbReference type="InterPro" id="IPR012337">
    <property type="entry name" value="RNaseH-like_sf"/>
</dbReference>
<dbReference type="KEGG" id="sulg:FJR48_02330"/>
<reference evidence="5 6" key="1">
    <citation type="submission" date="2019-09" db="EMBL/GenBank/DDBJ databases">
        <title>Sulfurimonas gotlandica sp. nov., a chemoautotrophic and psychrotolerant epsilonproteobacterium isolated from a pelagic redoxcline, and an emended description of the genus Sulfurimonas.</title>
        <authorList>
            <person name="Wang S."/>
            <person name="Jiang L."/>
            <person name="Shao S."/>
        </authorList>
    </citation>
    <scope>NUCLEOTIDE SEQUENCE [LARGE SCALE GENOMIC DNA]</scope>
    <source>
        <strain evidence="5 6">GYSZ_1</strain>
    </source>
</reference>
<feature type="domain" description="Exonuclease" evidence="4">
    <location>
        <begin position="1"/>
        <end position="169"/>
    </location>
</feature>
<dbReference type="Gene3D" id="3.30.420.10">
    <property type="entry name" value="Ribonuclease H-like superfamily/Ribonuclease H"/>
    <property type="match status" value="1"/>
</dbReference>
<dbReference type="InterPro" id="IPR036397">
    <property type="entry name" value="RNaseH_sf"/>
</dbReference>
<dbReference type="PANTHER" id="PTHR30231">
    <property type="entry name" value="DNA POLYMERASE III SUBUNIT EPSILON"/>
    <property type="match status" value="1"/>
</dbReference>
<name>A0A5P8NYZ4_9BACT</name>
<dbReference type="CDD" id="cd06127">
    <property type="entry name" value="DEDDh"/>
    <property type="match status" value="1"/>
</dbReference>
<keyword evidence="2" id="KW-0378">Hydrolase</keyword>
<keyword evidence="3 5" id="KW-0269">Exonuclease</keyword>
<dbReference type="EMBL" id="CP043617">
    <property type="protein sequence ID" value="QFR48624.1"/>
    <property type="molecule type" value="Genomic_DNA"/>
</dbReference>
<evidence type="ECO:0000256" key="3">
    <source>
        <dbReference type="ARBA" id="ARBA00022839"/>
    </source>
</evidence>
<dbReference type="RefSeq" id="WP_152306567.1">
    <property type="nucleotide sequence ID" value="NZ_CP043617.1"/>
</dbReference>
<sequence length="228" mass="26650">MLIFLDTETTGLEKSDKIISIALIAVEEGETIFKEDLVNEGKKIPPKASSINHITNEMIKSKPALRESETFKFLELNNLYDTTLISHNANFDLEMLNTNAGFSWQGKIIDTLRTSKHLMSECEEFSLQYLRYELKLYKKEKEKIIPHDALSDVRVTKLLYETLLELASEDELEDLSTKNVLMQKFEFGKYAGRYIEEISMIDRGYLEWMLNNIMDLDEDLRYSIKYYL</sequence>
<organism evidence="5 6">
    <name type="scientific">Sulfurimonas lithotrophica</name>
    <dbReference type="NCBI Taxonomy" id="2590022"/>
    <lineage>
        <taxon>Bacteria</taxon>
        <taxon>Pseudomonadati</taxon>
        <taxon>Campylobacterota</taxon>
        <taxon>Epsilonproteobacteria</taxon>
        <taxon>Campylobacterales</taxon>
        <taxon>Sulfurimonadaceae</taxon>
        <taxon>Sulfurimonas</taxon>
    </lineage>
</organism>
<dbReference type="GO" id="GO:0003676">
    <property type="term" value="F:nucleic acid binding"/>
    <property type="evidence" value="ECO:0007669"/>
    <property type="project" value="InterPro"/>
</dbReference>
<dbReference type="AlphaFoldDB" id="A0A5P8NYZ4"/>
<dbReference type="OrthoDB" id="9804290at2"/>
<dbReference type="GO" id="GO:0008408">
    <property type="term" value="F:3'-5' exonuclease activity"/>
    <property type="evidence" value="ECO:0007669"/>
    <property type="project" value="TreeGrafter"/>
</dbReference>
<dbReference type="GO" id="GO:0006259">
    <property type="term" value="P:DNA metabolic process"/>
    <property type="evidence" value="ECO:0007669"/>
    <property type="project" value="UniProtKB-ARBA"/>
</dbReference>
<evidence type="ECO:0000256" key="2">
    <source>
        <dbReference type="ARBA" id="ARBA00022801"/>
    </source>
</evidence>
<evidence type="ECO:0000313" key="5">
    <source>
        <dbReference type="EMBL" id="QFR48624.1"/>
    </source>
</evidence>
<dbReference type="InterPro" id="IPR013520">
    <property type="entry name" value="Ribonucl_H"/>
</dbReference>
<dbReference type="SMART" id="SM00479">
    <property type="entry name" value="EXOIII"/>
    <property type="match status" value="1"/>
</dbReference>
<evidence type="ECO:0000256" key="1">
    <source>
        <dbReference type="ARBA" id="ARBA00022722"/>
    </source>
</evidence>
<gene>
    <name evidence="5" type="ORF">FJR48_02330</name>
</gene>
<accession>A0A5P8NYZ4</accession>
<dbReference type="Proteomes" id="UP000326944">
    <property type="component" value="Chromosome"/>
</dbReference>
<proteinExistence type="predicted"/>
<dbReference type="InterPro" id="IPR046768">
    <property type="entry name" value="ExoX-like_C"/>
</dbReference>
<keyword evidence="1" id="KW-0540">Nuclease</keyword>
<evidence type="ECO:0000313" key="6">
    <source>
        <dbReference type="Proteomes" id="UP000326944"/>
    </source>
</evidence>
<dbReference type="Pfam" id="PF00929">
    <property type="entry name" value="RNase_T"/>
    <property type="match status" value="1"/>
</dbReference>
<evidence type="ECO:0000259" key="4">
    <source>
        <dbReference type="SMART" id="SM00479"/>
    </source>
</evidence>